<evidence type="ECO:0000313" key="2">
    <source>
        <dbReference type="Proteomes" id="UP000799772"/>
    </source>
</evidence>
<evidence type="ECO:0000313" key="1">
    <source>
        <dbReference type="EMBL" id="KAF2098107.1"/>
    </source>
</evidence>
<gene>
    <name evidence="1" type="ORF">NA57DRAFT_76902</name>
</gene>
<dbReference type="EMBL" id="ML978127">
    <property type="protein sequence ID" value="KAF2098107.1"/>
    <property type="molecule type" value="Genomic_DNA"/>
</dbReference>
<name>A0A9P4IEC5_9PEZI</name>
<comment type="caution">
    <text evidence="1">The sequence shown here is derived from an EMBL/GenBank/DDBJ whole genome shotgun (WGS) entry which is preliminary data.</text>
</comment>
<dbReference type="OrthoDB" id="5410365at2759"/>
<protein>
    <submittedName>
        <fullName evidence="1">Uncharacterized protein</fullName>
    </submittedName>
</protein>
<accession>A0A9P4IEC5</accession>
<organism evidence="1 2">
    <name type="scientific">Rhizodiscina lignyota</name>
    <dbReference type="NCBI Taxonomy" id="1504668"/>
    <lineage>
        <taxon>Eukaryota</taxon>
        <taxon>Fungi</taxon>
        <taxon>Dikarya</taxon>
        <taxon>Ascomycota</taxon>
        <taxon>Pezizomycotina</taxon>
        <taxon>Dothideomycetes</taxon>
        <taxon>Pleosporomycetidae</taxon>
        <taxon>Aulographales</taxon>
        <taxon>Rhizodiscinaceae</taxon>
        <taxon>Rhizodiscina</taxon>
    </lineage>
</organism>
<proteinExistence type="predicted"/>
<dbReference type="Proteomes" id="UP000799772">
    <property type="component" value="Unassembled WGS sequence"/>
</dbReference>
<keyword evidence="2" id="KW-1185">Reference proteome</keyword>
<sequence length="304" mass="33652">MASQLLLVEELVPVDALGLGGLVQSLKNPIMDAYSPKPPLPSDAVLLTSVNSFQSRISSTQSKSFRLAVTRLLSAAYNIEHGGDVQLRSINVNRYQLRQPKEVFRRLCLEDETARQWLNAGIQSCNKSFLIVEMHTAKNAAITWTERKSRQHHSDLTVPVSTIATGGMDVLGFGGSLDSGGGVSYSSSNDNQKTLVVEGESIYAIGYKRIVWKSWGLRRKEIDRAMLDNEITWSILGQRRGQEEEEEQISVDLSDDLDTEDVAGVKMEADEDDVDAVDDVAELSKRKIEVEGSIYLICSEADEE</sequence>
<dbReference type="AlphaFoldDB" id="A0A9P4IEC5"/>
<reference evidence="1" key="1">
    <citation type="journal article" date="2020" name="Stud. Mycol.">
        <title>101 Dothideomycetes genomes: a test case for predicting lifestyles and emergence of pathogens.</title>
        <authorList>
            <person name="Haridas S."/>
            <person name="Albert R."/>
            <person name="Binder M."/>
            <person name="Bloem J."/>
            <person name="Labutti K."/>
            <person name="Salamov A."/>
            <person name="Andreopoulos B."/>
            <person name="Baker S."/>
            <person name="Barry K."/>
            <person name="Bills G."/>
            <person name="Bluhm B."/>
            <person name="Cannon C."/>
            <person name="Castanera R."/>
            <person name="Culley D."/>
            <person name="Daum C."/>
            <person name="Ezra D."/>
            <person name="Gonzalez J."/>
            <person name="Henrissat B."/>
            <person name="Kuo A."/>
            <person name="Liang C."/>
            <person name="Lipzen A."/>
            <person name="Lutzoni F."/>
            <person name="Magnuson J."/>
            <person name="Mondo S."/>
            <person name="Nolan M."/>
            <person name="Ohm R."/>
            <person name="Pangilinan J."/>
            <person name="Park H.-J."/>
            <person name="Ramirez L."/>
            <person name="Alfaro M."/>
            <person name="Sun H."/>
            <person name="Tritt A."/>
            <person name="Yoshinaga Y."/>
            <person name="Zwiers L.-H."/>
            <person name="Turgeon B."/>
            <person name="Goodwin S."/>
            <person name="Spatafora J."/>
            <person name="Crous P."/>
            <person name="Grigoriev I."/>
        </authorList>
    </citation>
    <scope>NUCLEOTIDE SEQUENCE</scope>
    <source>
        <strain evidence="1">CBS 133067</strain>
    </source>
</reference>